<accession>A0ACB6ZM15</accession>
<sequence length="65" mass="7229">MHKKALVSAQSEMCPSLWEKLNSNESTINELTAHTQQQRKRTPGVCLITCGDGYAMNASVYCPTR</sequence>
<reference evidence="1" key="1">
    <citation type="submission" date="2019-10" db="EMBL/GenBank/DDBJ databases">
        <authorList>
            <consortium name="DOE Joint Genome Institute"/>
            <person name="Kuo A."/>
            <person name="Miyauchi S."/>
            <person name="Kiss E."/>
            <person name="Drula E."/>
            <person name="Kohler A."/>
            <person name="Sanchez-Garcia M."/>
            <person name="Andreopoulos B."/>
            <person name="Barry K.W."/>
            <person name="Bonito G."/>
            <person name="Buee M."/>
            <person name="Carver A."/>
            <person name="Chen C."/>
            <person name="Cichocki N."/>
            <person name="Clum A."/>
            <person name="Culley D."/>
            <person name="Crous P.W."/>
            <person name="Fauchery L."/>
            <person name="Girlanda M."/>
            <person name="Hayes R."/>
            <person name="Keri Z."/>
            <person name="Labutti K."/>
            <person name="Lipzen A."/>
            <person name="Lombard V."/>
            <person name="Magnuson J."/>
            <person name="Maillard F."/>
            <person name="Morin E."/>
            <person name="Murat C."/>
            <person name="Nolan M."/>
            <person name="Ohm R."/>
            <person name="Pangilinan J."/>
            <person name="Pereira M."/>
            <person name="Perotto S."/>
            <person name="Peter M."/>
            <person name="Riley R."/>
            <person name="Sitrit Y."/>
            <person name="Stielow B."/>
            <person name="Szollosi G."/>
            <person name="Zifcakova L."/>
            <person name="Stursova M."/>
            <person name="Spatafora J.W."/>
            <person name="Tedersoo L."/>
            <person name="Vaario L.-M."/>
            <person name="Yamada A."/>
            <person name="Yan M."/>
            <person name="Wang P."/>
            <person name="Xu J."/>
            <person name="Bruns T."/>
            <person name="Baldrian P."/>
            <person name="Vilgalys R."/>
            <person name="Henrissat B."/>
            <person name="Grigoriev I.V."/>
            <person name="Hibbett D."/>
            <person name="Nagy L.G."/>
            <person name="Martin F.M."/>
        </authorList>
    </citation>
    <scope>NUCLEOTIDE SEQUENCE</scope>
    <source>
        <strain evidence="1">P2</strain>
    </source>
</reference>
<dbReference type="EMBL" id="MU117980">
    <property type="protein sequence ID" value="KAF9650855.1"/>
    <property type="molecule type" value="Genomic_DNA"/>
</dbReference>
<reference evidence="1" key="2">
    <citation type="journal article" date="2020" name="Nat. Commun.">
        <title>Large-scale genome sequencing of mycorrhizal fungi provides insights into the early evolution of symbiotic traits.</title>
        <authorList>
            <person name="Miyauchi S."/>
            <person name="Kiss E."/>
            <person name="Kuo A."/>
            <person name="Drula E."/>
            <person name="Kohler A."/>
            <person name="Sanchez-Garcia M."/>
            <person name="Morin E."/>
            <person name="Andreopoulos B."/>
            <person name="Barry K.W."/>
            <person name="Bonito G."/>
            <person name="Buee M."/>
            <person name="Carver A."/>
            <person name="Chen C."/>
            <person name="Cichocki N."/>
            <person name="Clum A."/>
            <person name="Culley D."/>
            <person name="Crous P.W."/>
            <person name="Fauchery L."/>
            <person name="Girlanda M."/>
            <person name="Hayes R.D."/>
            <person name="Keri Z."/>
            <person name="LaButti K."/>
            <person name="Lipzen A."/>
            <person name="Lombard V."/>
            <person name="Magnuson J."/>
            <person name="Maillard F."/>
            <person name="Murat C."/>
            <person name="Nolan M."/>
            <person name="Ohm R.A."/>
            <person name="Pangilinan J."/>
            <person name="Pereira M.F."/>
            <person name="Perotto S."/>
            <person name="Peter M."/>
            <person name="Pfister S."/>
            <person name="Riley R."/>
            <person name="Sitrit Y."/>
            <person name="Stielow J.B."/>
            <person name="Szollosi G."/>
            <person name="Zifcakova L."/>
            <person name="Stursova M."/>
            <person name="Spatafora J.W."/>
            <person name="Tedersoo L."/>
            <person name="Vaario L.M."/>
            <person name="Yamada A."/>
            <person name="Yan M."/>
            <person name="Wang P."/>
            <person name="Xu J."/>
            <person name="Bruns T."/>
            <person name="Baldrian P."/>
            <person name="Vilgalys R."/>
            <person name="Dunand C."/>
            <person name="Henrissat B."/>
            <person name="Grigoriev I.V."/>
            <person name="Hibbett D."/>
            <person name="Nagy L.G."/>
            <person name="Martin F.M."/>
        </authorList>
    </citation>
    <scope>NUCLEOTIDE SEQUENCE</scope>
    <source>
        <strain evidence="1">P2</strain>
    </source>
</reference>
<name>A0ACB6ZM15_THEGA</name>
<gene>
    <name evidence="1" type="ORF">BDM02DRAFT_3111416</name>
</gene>
<evidence type="ECO:0000313" key="2">
    <source>
        <dbReference type="Proteomes" id="UP000886501"/>
    </source>
</evidence>
<keyword evidence="2" id="KW-1185">Reference proteome</keyword>
<protein>
    <submittedName>
        <fullName evidence="1">Uncharacterized protein</fullName>
    </submittedName>
</protein>
<dbReference type="Proteomes" id="UP000886501">
    <property type="component" value="Unassembled WGS sequence"/>
</dbReference>
<proteinExistence type="predicted"/>
<evidence type="ECO:0000313" key="1">
    <source>
        <dbReference type="EMBL" id="KAF9650855.1"/>
    </source>
</evidence>
<comment type="caution">
    <text evidence="1">The sequence shown here is derived from an EMBL/GenBank/DDBJ whole genome shotgun (WGS) entry which is preliminary data.</text>
</comment>
<organism evidence="1 2">
    <name type="scientific">Thelephora ganbajun</name>
    <name type="common">Ganba fungus</name>
    <dbReference type="NCBI Taxonomy" id="370292"/>
    <lineage>
        <taxon>Eukaryota</taxon>
        <taxon>Fungi</taxon>
        <taxon>Dikarya</taxon>
        <taxon>Basidiomycota</taxon>
        <taxon>Agaricomycotina</taxon>
        <taxon>Agaricomycetes</taxon>
        <taxon>Thelephorales</taxon>
        <taxon>Thelephoraceae</taxon>
        <taxon>Thelephora</taxon>
    </lineage>
</organism>